<accession>E9HZW0</accession>
<proteinExistence type="inferred from homology"/>
<dbReference type="Gene3D" id="4.10.860.120">
    <property type="entry name" value="RNA polymerase II, clamp domain"/>
    <property type="match status" value="1"/>
</dbReference>
<dbReference type="InterPro" id="IPR007066">
    <property type="entry name" value="RNA_pol_Rpb1_3"/>
</dbReference>
<dbReference type="EMBL" id="GL733423">
    <property type="protein sequence ID" value="EFX62718.1"/>
    <property type="molecule type" value="Genomic_DNA"/>
</dbReference>
<dbReference type="InterPro" id="IPR042102">
    <property type="entry name" value="RNA_pol_Rpb1_3_sf"/>
</dbReference>
<dbReference type="InterPro" id="IPR007081">
    <property type="entry name" value="RNA_pol_Rpb1_5"/>
</dbReference>
<evidence type="ECO:0000256" key="8">
    <source>
        <dbReference type="ARBA" id="ARBA00022842"/>
    </source>
</evidence>
<dbReference type="InterPro" id="IPR000722">
    <property type="entry name" value="RNA_pol_asu"/>
</dbReference>
<keyword evidence="4 11" id="KW-0808">Transferase</keyword>
<dbReference type="FunFam" id="2.40.40.20:FF:000019">
    <property type="entry name" value="DNA-directed RNA polymerase II subunit RPB1"/>
    <property type="match status" value="1"/>
</dbReference>
<evidence type="ECO:0000256" key="10">
    <source>
        <dbReference type="ARBA" id="ARBA00023242"/>
    </source>
</evidence>
<dbReference type="GO" id="GO:0003899">
    <property type="term" value="F:DNA-directed RNA polymerase activity"/>
    <property type="evidence" value="ECO:0007669"/>
    <property type="project" value="UniProtKB-EC"/>
</dbReference>
<protein>
    <recommendedName>
        <fullName evidence="11">DNA-directed RNA polymerase subunit</fullName>
        <ecNumber evidence="11">2.7.7.6</ecNumber>
    </recommendedName>
</protein>
<dbReference type="Pfam" id="PF04992">
    <property type="entry name" value="RNA_pol_Rpb1_6"/>
    <property type="match status" value="1"/>
</dbReference>
<dbReference type="SMART" id="SM00663">
    <property type="entry name" value="RPOLA_N"/>
    <property type="match status" value="1"/>
</dbReference>
<name>E9HZW0_DAPPU</name>
<dbReference type="STRING" id="6669.E9HZW0"/>
<evidence type="ECO:0000256" key="4">
    <source>
        <dbReference type="ARBA" id="ARBA00022679"/>
    </source>
</evidence>
<dbReference type="Gene3D" id="6.20.50.80">
    <property type="match status" value="1"/>
</dbReference>
<dbReference type="Gene3D" id="6.10.250.2940">
    <property type="match status" value="1"/>
</dbReference>
<gene>
    <name evidence="13" type="ORF">DAPPUDRAFT_67765</name>
</gene>
<keyword evidence="9 11" id="KW-0804">Transcription</keyword>
<evidence type="ECO:0000256" key="5">
    <source>
        <dbReference type="ARBA" id="ARBA00022695"/>
    </source>
</evidence>
<keyword evidence="14" id="KW-1185">Reference proteome</keyword>
<keyword evidence="7" id="KW-0862">Zinc</keyword>
<feature type="domain" description="RNA polymerase N-terminal" evidence="12">
    <location>
        <begin position="221"/>
        <end position="521"/>
    </location>
</feature>
<dbReference type="GO" id="GO:0042789">
    <property type="term" value="P:mRNA transcription by RNA polymerase II"/>
    <property type="evidence" value="ECO:0000318"/>
    <property type="project" value="GO_Central"/>
</dbReference>
<reference evidence="13 14" key="1">
    <citation type="journal article" date="2011" name="Science">
        <title>The ecoresponsive genome of Daphnia pulex.</title>
        <authorList>
            <person name="Colbourne J.K."/>
            <person name="Pfrender M.E."/>
            <person name="Gilbert D."/>
            <person name="Thomas W.K."/>
            <person name="Tucker A."/>
            <person name="Oakley T.H."/>
            <person name="Tokishita S."/>
            <person name="Aerts A."/>
            <person name="Arnold G.J."/>
            <person name="Basu M.K."/>
            <person name="Bauer D.J."/>
            <person name="Caceres C.E."/>
            <person name="Carmel L."/>
            <person name="Casola C."/>
            <person name="Choi J.H."/>
            <person name="Detter J.C."/>
            <person name="Dong Q."/>
            <person name="Dusheyko S."/>
            <person name="Eads B.D."/>
            <person name="Frohlich T."/>
            <person name="Geiler-Samerotte K.A."/>
            <person name="Gerlach D."/>
            <person name="Hatcher P."/>
            <person name="Jogdeo S."/>
            <person name="Krijgsveld J."/>
            <person name="Kriventseva E.V."/>
            <person name="Kultz D."/>
            <person name="Laforsch C."/>
            <person name="Lindquist E."/>
            <person name="Lopez J."/>
            <person name="Manak J.R."/>
            <person name="Muller J."/>
            <person name="Pangilinan J."/>
            <person name="Patwardhan R.P."/>
            <person name="Pitluck S."/>
            <person name="Pritham E.J."/>
            <person name="Rechtsteiner A."/>
            <person name="Rho M."/>
            <person name="Rogozin I.B."/>
            <person name="Sakarya O."/>
            <person name="Salamov A."/>
            <person name="Schaack S."/>
            <person name="Shapiro H."/>
            <person name="Shiga Y."/>
            <person name="Skalitzky C."/>
            <person name="Smith Z."/>
            <person name="Souvorov A."/>
            <person name="Sung W."/>
            <person name="Tang Z."/>
            <person name="Tsuchiya D."/>
            <person name="Tu H."/>
            <person name="Vos H."/>
            <person name="Wang M."/>
            <person name="Wolf Y.I."/>
            <person name="Yamagata H."/>
            <person name="Yamada T."/>
            <person name="Ye Y."/>
            <person name="Shaw J.R."/>
            <person name="Andrews J."/>
            <person name="Crease T.J."/>
            <person name="Tang H."/>
            <person name="Lucas S.M."/>
            <person name="Robertson H.M."/>
            <person name="Bork P."/>
            <person name="Koonin E.V."/>
            <person name="Zdobnov E.M."/>
            <person name="Grigoriev I.V."/>
            <person name="Lynch M."/>
            <person name="Boore J.L."/>
        </authorList>
    </citation>
    <scope>NUCLEOTIDE SEQUENCE [LARGE SCALE GENOMIC DNA]</scope>
</reference>
<dbReference type="FunFam" id="1.10.274.100:FF:000001">
    <property type="entry name" value="DNA-directed RNA polymerase subunit"/>
    <property type="match status" value="1"/>
</dbReference>
<dbReference type="Pfam" id="PF04997">
    <property type="entry name" value="RNA_pol_Rpb1_1"/>
    <property type="match status" value="1"/>
</dbReference>
<dbReference type="InterPro" id="IPR007080">
    <property type="entry name" value="RNA_pol_Rpb1_1"/>
</dbReference>
<keyword evidence="8" id="KW-0460">Magnesium</keyword>
<dbReference type="PANTHER" id="PTHR19376:SF37">
    <property type="entry name" value="DNA-DIRECTED RNA POLYMERASE II SUBUNIT RPB1"/>
    <property type="match status" value="1"/>
</dbReference>
<evidence type="ECO:0000256" key="1">
    <source>
        <dbReference type="ARBA" id="ARBA00004123"/>
    </source>
</evidence>
<comment type="similarity">
    <text evidence="2 11">Belongs to the RNA polymerase beta' chain family.</text>
</comment>
<dbReference type="InterPro" id="IPR007075">
    <property type="entry name" value="RNA_pol_Rpb1_6"/>
</dbReference>
<dbReference type="GO" id="GO:0003677">
    <property type="term" value="F:DNA binding"/>
    <property type="evidence" value="ECO:0007669"/>
    <property type="project" value="InterPro"/>
</dbReference>
<keyword evidence="10" id="KW-0539">Nucleus</keyword>
<dbReference type="HOGENOM" id="CLU_000487_3_1_1"/>
<dbReference type="InterPro" id="IPR044893">
    <property type="entry name" value="RNA_pol_Rpb1_clamp_domain"/>
</dbReference>
<evidence type="ECO:0000256" key="11">
    <source>
        <dbReference type="RuleBase" id="RU004279"/>
    </source>
</evidence>
<dbReference type="PhylomeDB" id="E9HZW0"/>
<keyword evidence="5 11" id="KW-0548">Nucleotidyltransferase</keyword>
<evidence type="ECO:0000256" key="6">
    <source>
        <dbReference type="ARBA" id="ARBA00022723"/>
    </source>
</evidence>
<dbReference type="Pfam" id="PF04998">
    <property type="entry name" value="RNA_pol_Rpb1_5"/>
    <property type="match status" value="1"/>
</dbReference>
<evidence type="ECO:0000256" key="2">
    <source>
        <dbReference type="ARBA" id="ARBA00006460"/>
    </source>
</evidence>
<organism evidence="13 14">
    <name type="scientific">Daphnia pulex</name>
    <name type="common">Water flea</name>
    <dbReference type="NCBI Taxonomy" id="6669"/>
    <lineage>
        <taxon>Eukaryota</taxon>
        <taxon>Metazoa</taxon>
        <taxon>Ecdysozoa</taxon>
        <taxon>Arthropoda</taxon>
        <taxon>Crustacea</taxon>
        <taxon>Branchiopoda</taxon>
        <taxon>Diplostraca</taxon>
        <taxon>Cladocera</taxon>
        <taxon>Anomopoda</taxon>
        <taxon>Daphniidae</taxon>
        <taxon>Daphnia</taxon>
    </lineage>
</organism>
<evidence type="ECO:0000256" key="9">
    <source>
        <dbReference type="ARBA" id="ARBA00023163"/>
    </source>
</evidence>
<dbReference type="InParanoid" id="E9HZW0"/>
<dbReference type="InterPro" id="IPR006592">
    <property type="entry name" value="RNA_pol_N"/>
</dbReference>
<comment type="catalytic activity">
    <reaction evidence="11">
        <text>RNA(n) + a ribonucleoside 5'-triphosphate = RNA(n+1) + diphosphate</text>
        <dbReference type="Rhea" id="RHEA:21248"/>
        <dbReference type="Rhea" id="RHEA-COMP:14527"/>
        <dbReference type="Rhea" id="RHEA-COMP:17342"/>
        <dbReference type="ChEBI" id="CHEBI:33019"/>
        <dbReference type="ChEBI" id="CHEBI:61557"/>
        <dbReference type="ChEBI" id="CHEBI:140395"/>
        <dbReference type="EC" id="2.7.7.6"/>
    </reaction>
</comment>
<dbReference type="KEGG" id="dpx:DAPPUDRAFT_67765"/>
<dbReference type="InterPro" id="IPR045867">
    <property type="entry name" value="DNA-dir_RpoC_beta_prime"/>
</dbReference>
<evidence type="ECO:0000313" key="14">
    <source>
        <dbReference type="Proteomes" id="UP000000305"/>
    </source>
</evidence>
<dbReference type="InterPro" id="IPR038120">
    <property type="entry name" value="Rpb1_funnel_sf"/>
</dbReference>
<dbReference type="GO" id="GO:0005665">
    <property type="term" value="C:RNA polymerase II, core complex"/>
    <property type="evidence" value="ECO:0000318"/>
    <property type="project" value="GO_Central"/>
</dbReference>
<dbReference type="Gene3D" id="1.10.274.100">
    <property type="entry name" value="RNA polymerase Rpb1, domain 3"/>
    <property type="match status" value="1"/>
</dbReference>
<evidence type="ECO:0000259" key="12">
    <source>
        <dbReference type="SMART" id="SM00663"/>
    </source>
</evidence>
<dbReference type="Proteomes" id="UP000000305">
    <property type="component" value="Unassembled WGS sequence"/>
</dbReference>
<dbReference type="OrthoDB" id="270392at2759"/>
<dbReference type="CDD" id="cd02733">
    <property type="entry name" value="RNAP_II_RPB1_N"/>
    <property type="match status" value="1"/>
</dbReference>
<dbReference type="AlphaFoldDB" id="E9HZW0"/>
<dbReference type="InterPro" id="IPR007083">
    <property type="entry name" value="RNA_pol_Rpb1_4"/>
</dbReference>
<dbReference type="Gene3D" id="2.40.40.20">
    <property type="match status" value="1"/>
</dbReference>
<dbReference type="GO" id="GO:0046872">
    <property type="term" value="F:metal ion binding"/>
    <property type="evidence" value="ECO:0007669"/>
    <property type="project" value="UniProtKB-KW"/>
</dbReference>
<evidence type="ECO:0000313" key="13">
    <source>
        <dbReference type="EMBL" id="EFX62718.1"/>
    </source>
</evidence>
<keyword evidence="3 11" id="KW-0240">DNA-directed RNA polymerase</keyword>
<dbReference type="eggNOG" id="KOG0260">
    <property type="taxonomic scope" value="Eukaryota"/>
</dbReference>
<sequence length="1138" mass="128250">MDTLGSDSKATIRLVKKVQLGILSPDEIRRMSVTEGGIIHPYIYEGGKRKLGGLMDPRQGVVIRKAKCQTCDGTINECPGHFGHINLAKPVYHVGFFEKTIEILRCVCYYCSKLLVNPNNPKFKEILVKSKDQPLKCMAHVYDLCKGINICEVGNGGCGRYLPKIRRLKGFKINGEWKHVDEDSQEKKIVLTAERVWEIFKRISDEDCAILGMDPKYARPDWMIVTCLPVPPPAVRPAQIIGMDQIENDLTMKLADIVRANNKLLGAVQSGEILSGKTKMLQLHIASMMDSKSTLLPAYYHESTLPTQSIKDRLEGRDGRIRGNLMGKRVDFAARTVITPDPNLRIDQVGIPRSIAQNMTFPERVAPFNIEKMQELVQRGNSQYPGAKFCIIKKNGDRIDLRFPSKSPDLRLECGDIVERHICDGDLVVLNRQPSLRKEGVMGHRVKVLPCSTFCLNPSVATAYNANFDGDEMNLHVPQSMETRSEVESLLVSSRLIITPQASKPVMGIVQDTLVGAYKLTKRDVFLEKEQMMNLLMFLPTWDGKMPQPAILKPRPQWTAAVHSIIIPGNVNMMRTHSTHPDDEDEGPYKWISPGDTKVVIENGELVMGILCKKTLGASAASLLHIIFMELGHEVCGRFYGNIQTVINNWLLYEGHSIGIEDTLADCQTYMGIQDTIQKAKEDVIEIIQKSHNDELEPTPGNTLRQTFENQVNRILNNAQQQASALAKNSLTEYNNLKAMAVAGSSGSSITTSQAIACVGQQNVEGQRIPFGFRKRTLPHFIKDDNGPESRGFVENSYLTGLTPSEFYFHAMAGRELLIYEARTETDIIRQLVKGMESVMVHYDGTVRNSAGRLLQFCYGEDGLAAESVELQKMPTVNLSNTVFEKKFKFDPSNEHNLRSMFNEEITRELTSSAEVITEIEHEWEQLYKDREALRQIFPTGENKVVLPCNLQRMIWDVQKIFHINKRAPTDLSPLRVIQGVRDLLAKCVIVVGEDKLSIQANQNATLLFQCLVRSTLCSKRLAEEYRLSSEAFEWLIGKIETRFQQAQAQPGEMVGALAAQSLGQPATMDVDCTWRYTMRVRDLCAFVLTTFDFSILREKRNCQKSNIQKLCAAYKTTTFGQSFRRHRWGIRLVTPLL</sequence>
<dbReference type="Pfam" id="PF00623">
    <property type="entry name" value="RNA_pol_Rpb1_2"/>
    <property type="match status" value="1"/>
</dbReference>
<dbReference type="FunFam" id="1.10.132.30:FF:000001">
    <property type="entry name" value="DNA-directed RNA polymerase subunit"/>
    <property type="match status" value="1"/>
</dbReference>
<evidence type="ECO:0000256" key="3">
    <source>
        <dbReference type="ARBA" id="ARBA00022478"/>
    </source>
</evidence>
<dbReference type="SUPFAM" id="SSF64484">
    <property type="entry name" value="beta and beta-prime subunits of DNA dependent RNA-polymerase"/>
    <property type="match status" value="1"/>
</dbReference>
<dbReference type="PANTHER" id="PTHR19376">
    <property type="entry name" value="DNA-DIRECTED RNA POLYMERASE"/>
    <property type="match status" value="1"/>
</dbReference>
<dbReference type="FunFam" id="4.10.860.120:FF:000005">
    <property type="entry name" value="DNA-directed RNA polymerase subunit"/>
    <property type="match status" value="1"/>
</dbReference>
<keyword evidence="6" id="KW-0479">Metal-binding</keyword>
<evidence type="ECO:0000256" key="7">
    <source>
        <dbReference type="ARBA" id="ARBA00022833"/>
    </source>
</evidence>
<comment type="subcellular location">
    <subcellularLocation>
        <location evidence="1">Nucleus</location>
    </subcellularLocation>
</comment>
<dbReference type="EC" id="2.7.7.6" evidence="11"/>
<dbReference type="Pfam" id="PF04983">
    <property type="entry name" value="RNA_pol_Rpb1_3"/>
    <property type="match status" value="1"/>
</dbReference>
<dbReference type="Pfam" id="PF05000">
    <property type="entry name" value="RNA_pol_Rpb1_4"/>
    <property type="match status" value="1"/>
</dbReference>
<dbReference type="Gene3D" id="1.10.132.30">
    <property type="match status" value="1"/>
</dbReference>
<dbReference type="OMA" id="PSAMMDT"/>
<comment type="function">
    <text evidence="11">DNA-dependent RNA polymerase catalyzes the transcription of DNA into RNA using the four ribonucleoside triphosphates as substrates.</text>
</comment>
<dbReference type="Gene3D" id="3.30.1490.180">
    <property type="entry name" value="RNA polymerase ii"/>
    <property type="match status" value="1"/>
</dbReference>